<accession>A0A6C0B6I7</accession>
<reference evidence="1" key="1">
    <citation type="journal article" date="2020" name="Nature">
        <title>Giant virus diversity and host interactions through global metagenomics.</title>
        <authorList>
            <person name="Schulz F."/>
            <person name="Roux S."/>
            <person name="Paez-Espino D."/>
            <person name="Jungbluth S."/>
            <person name="Walsh D.A."/>
            <person name="Denef V.J."/>
            <person name="McMahon K.D."/>
            <person name="Konstantinidis K.T."/>
            <person name="Eloe-Fadrosh E.A."/>
            <person name="Kyrpides N.C."/>
            <person name="Woyke T."/>
        </authorList>
    </citation>
    <scope>NUCLEOTIDE SEQUENCE</scope>
    <source>
        <strain evidence="1">GVMAG-M-3300009684-20</strain>
    </source>
</reference>
<dbReference type="EMBL" id="MN739078">
    <property type="protein sequence ID" value="QHS87083.1"/>
    <property type="molecule type" value="Genomic_DNA"/>
</dbReference>
<dbReference type="AlphaFoldDB" id="A0A6C0B6I7"/>
<proteinExistence type="predicted"/>
<evidence type="ECO:0000313" key="1">
    <source>
        <dbReference type="EMBL" id="QHS87083.1"/>
    </source>
</evidence>
<name>A0A6C0B6I7_9ZZZZ</name>
<sequence length="60" mass="6899">MKTLFVCILLLIVLVFVFIKYIRTSQIVRLTEWTGRSLATRTKSDEAILPPGWKKGAYVN</sequence>
<organism evidence="1">
    <name type="scientific">viral metagenome</name>
    <dbReference type="NCBI Taxonomy" id="1070528"/>
    <lineage>
        <taxon>unclassified sequences</taxon>
        <taxon>metagenomes</taxon>
        <taxon>organismal metagenomes</taxon>
    </lineage>
</organism>
<protein>
    <submittedName>
        <fullName evidence="1">Uncharacterized protein</fullName>
    </submittedName>
</protein>